<comment type="subcellular location">
    <subcellularLocation>
        <location evidence="1">Endoplasmic reticulum</location>
    </subcellularLocation>
</comment>
<gene>
    <name evidence="12" type="ORF">M427DRAFT_127360</name>
</gene>
<dbReference type="OMA" id="ICGVFEE"/>
<dbReference type="Pfam" id="PF00106">
    <property type="entry name" value="adh_short"/>
    <property type="match status" value="1"/>
</dbReference>
<dbReference type="InterPro" id="IPR045022">
    <property type="entry name" value="KDSR-like"/>
</dbReference>
<keyword evidence="8" id="KW-0443">Lipid metabolism</keyword>
<dbReference type="Proteomes" id="UP000070544">
    <property type="component" value="Unassembled WGS sequence"/>
</dbReference>
<comment type="pathway">
    <text evidence="3">Sphingolipid metabolism.</text>
</comment>
<dbReference type="AlphaFoldDB" id="A0A139A246"/>
<dbReference type="Gene3D" id="3.40.50.720">
    <property type="entry name" value="NAD(P)-binding Rossmann-like Domain"/>
    <property type="match status" value="1"/>
</dbReference>
<evidence type="ECO:0000256" key="10">
    <source>
        <dbReference type="ARBA" id="ARBA00044737"/>
    </source>
</evidence>
<evidence type="ECO:0000256" key="5">
    <source>
        <dbReference type="ARBA" id="ARBA00022857"/>
    </source>
</evidence>
<protein>
    <recommendedName>
        <fullName evidence="9">3-dehydrosphinganine reductase</fullName>
        <ecNumber evidence="9">1.1.1.102</ecNumber>
    </recommendedName>
</protein>
<proteinExistence type="predicted"/>
<keyword evidence="6" id="KW-0746">Sphingolipid metabolism</keyword>
<comment type="function">
    <text evidence="10">Catalyzes the reduction of 3'-oxosphinganine (3-ketodihydrosphingosine/KDS) to sphinganine (dihydrosphingosine/DHS), the second step of de novo sphingolipid biosynthesis.</text>
</comment>
<comment type="catalytic activity">
    <reaction evidence="11">
        <text>sphinganine + NADP(+) = 3-oxosphinganine + NADPH + H(+)</text>
        <dbReference type="Rhea" id="RHEA:22640"/>
        <dbReference type="ChEBI" id="CHEBI:15378"/>
        <dbReference type="ChEBI" id="CHEBI:57783"/>
        <dbReference type="ChEBI" id="CHEBI:57817"/>
        <dbReference type="ChEBI" id="CHEBI:58299"/>
        <dbReference type="ChEBI" id="CHEBI:58349"/>
        <dbReference type="EC" id="1.1.1.102"/>
    </reaction>
    <physiologicalReaction direction="right-to-left" evidence="11">
        <dbReference type="Rhea" id="RHEA:22642"/>
    </physiologicalReaction>
</comment>
<keyword evidence="4" id="KW-0256">Endoplasmic reticulum</keyword>
<dbReference type="GO" id="GO:0005789">
    <property type="term" value="C:endoplasmic reticulum membrane"/>
    <property type="evidence" value="ECO:0007669"/>
    <property type="project" value="TreeGrafter"/>
</dbReference>
<evidence type="ECO:0000313" key="12">
    <source>
        <dbReference type="EMBL" id="KXS10718.1"/>
    </source>
</evidence>
<dbReference type="GO" id="GO:0047560">
    <property type="term" value="F:3-dehydrosphinganine reductase activity"/>
    <property type="evidence" value="ECO:0007669"/>
    <property type="project" value="UniProtKB-EC"/>
</dbReference>
<dbReference type="InterPro" id="IPR036291">
    <property type="entry name" value="NAD(P)-bd_dom_sf"/>
</dbReference>
<evidence type="ECO:0000256" key="3">
    <source>
        <dbReference type="ARBA" id="ARBA00004991"/>
    </source>
</evidence>
<accession>A0A139A246</accession>
<dbReference type="GO" id="GO:0006666">
    <property type="term" value="P:3-keto-sphinganine metabolic process"/>
    <property type="evidence" value="ECO:0007669"/>
    <property type="project" value="InterPro"/>
</dbReference>
<evidence type="ECO:0000256" key="2">
    <source>
        <dbReference type="ARBA" id="ARBA00004760"/>
    </source>
</evidence>
<evidence type="ECO:0000313" key="13">
    <source>
        <dbReference type="Proteomes" id="UP000070544"/>
    </source>
</evidence>
<dbReference type="EMBL" id="KQ965816">
    <property type="protein sequence ID" value="KXS10718.1"/>
    <property type="molecule type" value="Genomic_DNA"/>
</dbReference>
<organism evidence="12 13">
    <name type="scientific">Gonapodya prolifera (strain JEL478)</name>
    <name type="common">Monoblepharis prolifera</name>
    <dbReference type="NCBI Taxonomy" id="1344416"/>
    <lineage>
        <taxon>Eukaryota</taxon>
        <taxon>Fungi</taxon>
        <taxon>Fungi incertae sedis</taxon>
        <taxon>Chytridiomycota</taxon>
        <taxon>Chytridiomycota incertae sedis</taxon>
        <taxon>Monoblepharidomycetes</taxon>
        <taxon>Monoblepharidales</taxon>
        <taxon>Gonapodyaceae</taxon>
        <taxon>Gonapodya</taxon>
    </lineage>
</organism>
<dbReference type="PANTHER" id="PTHR43550">
    <property type="entry name" value="3-KETODIHYDROSPHINGOSINE REDUCTASE"/>
    <property type="match status" value="1"/>
</dbReference>
<dbReference type="FunFam" id="3.40.50.720:FF:000468">
    <property type="entry name" value="Short-chain dehydrogenase, putative"/>
    <property type="match status" value="1"/>
</dbReference>
<keyword evidence="5" id="KW-0521">NADP</keyword>
<dbReference type="CDD" id="cd08939">
    <property type="entry name" value="KDSR-like_SDR_c"/>
    <property type="match status" value="1"/>
</dbReference>
<evidence type="ECO:0000256" key="4">
    <source>
        <dbReference type="ARBA" id="ARBA00022824"/>
    </source>
</evidence>
<dbReference type="PANTHER" id="PTHR43550:SF3">
    <property type="entry name" value="3-KETODIHYDROSPHINGOSINE REDUCTASE"/>
    <property type="match status" value="1"/>
</dbReference>
<dbReference type="SUPFAM" id="SSF51735">
    <property type="entry name" value="NAD(P)-binding Rossmann-fold domains"/>
    <property type="match status" value="1"/>
</dbReference>
<evidence type="ECO:0000256" key="11">
    <source>
        <dbReference type="ARBA" id="ARBA00048930"/>
    </source>
</evidence>
<evidence type="ECO:0000256" key="1">
    <source>
        <dbReference type="ARBA" id="ARBA00004240"/>
    </source>
</evidence>
<evidence type="ECO:0000256" key="6">
    <source>
        <dbReference type="ARBA" id="ARBA00022919"/>
    </source>
</evidence>
<dbReference type="PRINTS" id="PR00081">
    <property type="entry name" value="GDHRDH"/>
</dbReference>
<comment type="pathway">
    <text evidence="2">Lipid metabolism; sphingolipid metabolism.</text>
</comment>
<dbReference type="OrthoDB" id="10267115at2759"/>
<keyword evidence="7" id="KW-0560">Oxidoreductase</keyword>
<sequence length="317" mass="34185">MGGWSSKLEVEGKHAYITGGSEGLGLELAKILAARGAHVTVVSRSEKKLVKAMGEIKAAALSEDQKIQFFAADVSSNEESKAALIKAVEAAGVPYFVFPCAGLARPGYFLEEDHIAIHEHAMRVNYLGTLYTVHAAARLMASNGVRGHIACIGSVISMVSFIGYGSYAPSKAALRSLAELLRNELKPYGIKIHLFLPAGIDSPGLVEENKTKPKPTELLEAGDVPQKPDVVAKLLLKGIQRGQYAITTDIQGEVFRASTAGTTPWNNYLYDWLFAIIAMIAFTFVRLQGDSYAVQYPYPSLLPVPEKNGSNASEETV</sequence>
<dbReference type="STRING" id="1344416.A0A139A246"/>
<dbReference type="InterPro" id="IPR002347">
    <property type="entry name" value="SDR_fam"/>
</dbReference>
<dbReference type="GO" id="GO:0030148">
    <property type="term" value="P:sphingolipid biosynthetic process"/>
    <property type="evidence" value="ECO:0007669"/>
    <property type="project" value="InterPro"/>
</dbReference>
<reference evidence="12 13" key="1">
    <citation type="journal article" date="2015" name="Genome Biol. Evol.">
        <title>Phylogenomic analyses indicate that early fungi evolved digesting cell walls of algal ancestors of land plants.</title>
        <authorList>
            <person name="Chang Y."/>
            <person name="Wang S."/>
            <person name="Sekimoto S."/>
            <person name="Aerts A.L."/>
            <person name="Choi C."/>
            <person name="Clum A."/>
            <person name="LaButti K.M."/>
            <person name="Lindquist E.A."/>
            <person name="Yee Ngan C."/>
            <person name="Ohm R.A."/>
            <person name="Salamov A.A."/>
            <person name="Grigoriev I.V."/>
            <person name="Spatafora J.W."/>
            <person name="Berbee M.L."/>
        </authorList>
    </citation>
    <scope>NUCLEOTIDE SEQUENCE [LARGE SCALE GENOMIC DNA]</scope>
    <source>
        <strain evidence="12 13">JEL478</strain>
    </source>
</reference>
<evidence type="ECO:0000256" key="8">
    <source>
        <dbReference type="ARBA" id="ARBA00023098"/>
    </source>
</evidence>
<evidence type="ECO:0000256" key="9">
    <source>
        <dbReference type="ARBA" id="ARBA00026112"/>
    </source>
</evidence>
<evidence type="ECO:0000256" key="7">
    <source>
        <dbReference type="ARBA" id="ARBA00023002"/>
    </source>
</evidence>
<feature type="non-terminal residue" evidence="12">
    <location>
        <position position="317"/>
    </location>
</feature>
<keyword evidence="13" id="KW-1185">Reference proteome</keyword>
<name>A0A139A246_GONPJ</name>
<dbReference type="EC" id="1.1.1.102" evidence="9"/>